<dbReference type="Proteomes" id="UP000247150">
    <property type="component" value="Unassembled WGS sequence"/>
</dbReference>
<dbReference type="EMBL" id="QGTW01000007">
    <property type="protein sequence ID" value="PWW27794.1"/>
    <property type="molecule type" value="Genomic_DNA"/>
</dbReference>
<protein>
    <submittedName>
        <fullName evidence="1">Uncharacterized protein</fullName>
    </submittedName>
</protein>
<evidence type="ECO:0000313" key="1">
    <source>
        <dbReference type="EMBL" id="PWW27794.1"/>
    </source>
</evidence>
<proteinExistence type="predicted"/>
<dbReference type="RefSeq" id="WP_110065430.1">
    <property type="nucleotide sequence ID" value="NZ_QGTW01000007.1"/>
</dbReference>
<dbReference type="AlphaFoldDB" id="A0A2V2ZV30"/>
<sequence>MYKVVFYNQYKEYLCFFIVDDTKEAVTQFKKTRYFVNQGTFATGTVYRQDSNGEHTIKEGRILI</sequence>
<gene>
    <name evidence="1" type="ORF">DFO73_107104</name>
</gene>
<organism evidence="1 2">
    <name type="scientific">Cytobacillus oceanisediminis</name>
    <dbReference type="NCBI Taxonomy" id="665099"/>
    <lineage>
        <taxon>Bacteria</taxon>
        <taxon>Bacillati</taxon>
        <taxon>Bacillota</taxon>
        <taxon>Bacilli</taxon>
        <taxon>Bacillales</taxon>
        <taxon>Bacillaceae</taxon>
        <taxon>Cytobacillus</taxon>
    </lineage>
</organism>
<name>A0A2V2ZV30_9BACI</name>
<comment type="caution">
    <text evidence="1">The sequence shown here is derived from an EMBL/GenBank/DDBJ whole genome shotgun (WGS) entry which is preliminary data.</text>
</comment>
<accession>A0A2V2ZV30</accession>
<dbReference type="OrthoDB" id="9882084at2"/>
<evidence type="ECO:0000313" key="2">
    <source>
        <dbReference type="Proteomes" id="UP000247150"/>
    </source>
</evidence>
<reference evidence="1 2" key="1">
    <citation type="submission" date="2018-05" db="EMBL/GenBank/DDBJ databases">
        <title>Freshwater and sediment microbial communities from various areas in North America, analyzing microbe dynamics in response to fracking.</title>
        <authorList>
            <person name="Lamendella R."/>
        </authorList>
    </citation>
    <scope>NUCLEOTIDE SEQUENCE [LARGE SCALE GENOMIC DNA]</scope>
    <source>
        <strain evidence="1 2">15_TX</strain>
    </source>
</reference>